<comment type="caution">
    <text evidence="7">The sequence shown here is derived from an EMBL/GenBank/DDBJ whole genome shotgun (WGS) entry which is preliminary data.</text>
</comment>
<sequence>MKKIVATILVLAANSAWACPGYLDQTYRQLHSRDSINLCEAYEGQPMLVVNTASQCGFRGQFGELEELYQTYQDRGLAVVGFASDDFNQEADTEKEAADVCRVNYGVSFTMIAPTPVTGDNANPLFSMIRSQGEGPEWNFYKYVLNPEGALTASFPSRVAPSDEELVDAVESVLKQ</sequence>
<evidence type="ECO:0000256" key="1">
    <source>
        <dbReference type="ARBA" id="ARBA00006926"/>
    </source>
</evidence>
<feature type="chain" id="PRO_5040973908" description="Glutathione peroxidase" evidence="6">
    <location>
        <begin position="19"/>
        <end position="176"/>
    </location>
</feature>
<dbReference type="InterPro" id="IPR036249">
    <property type="entry name" value="Thioredoxin-like_sf"/>
</dbReference>
<dbReference type="GO" id="GO:0034599">
    <property type="term" value="P:cellular response to oxidative stress"/>
    <property type="evidence" value="ECO:0007669"/>
    <property type="project" value="TreeGrafter"/>
</dbReference>
<dbReference type="PROSITE" id="PS51355">
    <property type="entry name" value="GLUTATHIONE_PEROXID_3"/>
    <property type="match status" value="1"/>
</dbReference>
<keyword evidence="6" id="KW-0732">Signal</keyword>
<gene>
    <name evidence="7" type="ORF">GLW01_13870</name>
</gene>
<name>A0A9X4YDJ7_9GAMM</name>
<evidence type="ECO:0000256" key="6">
    <source>
        <dbReference type="SAM" id="SignalP"/>
    </source>
</evidence>
<dbReference type="PRINTS" id="PR01011">
    <property type="entry name" value="GLUTPROXDASE"/>
</dbReference>
<organism evidence="7 8">
    <name type="scientific">Vreelandella halophila</name>
    <dbReference type="NCBI Taxonomy" id="86177"/>
    <lineage>
        <taxon>Bacteria</taxon>
        <taxon>Pseudomonadati</taxon>
        <taxon>Pseudomonadota</taxon>
        <taxon>Gammaproteobacteria</taxon>
        <taxon>Oceanospirillales</taxon>
        <taxon>Halomonadaceae</taxon>
        <taxon>Vreelandella</taxon>
    </lineage>
</organism>
<evidence type="ECO:0000313" key="8">
    <source>
        <dbReference type="Proteomes" id="UP000460751"/>
    </source>
</evidence>
<keyword evidence="8" id="KW-1185">Reference proteome</keyword>
<dbReference type="PANTHER" id="PTHR11592:SF44">
    <property type="entry name" value="GLUTATHIONE PEROXIDASE"/>
    <property type="match status" value="1"/>
</dbReference>
<dbReference type="GO" id="GO:0004601">
    <property type="term" value="F:peroxidase activity"/>
    <property type="evidence" value="ECO:0007669"/>
    <property type="project" value="UniProtKB-KW"/>
</dbReference>
<evidence type="ECO:0000256" key="3">
    <source>
        <dbReference type="ARBA" id="ARBA00023002"/>
    </source>
</evidence>
<dbReference type="Proteomes" id="UP000460751">
    <property type="component" value="Unassembled WGS sequence"/>
</dbReference>
<evidence type="ECO:0000256" key="5">
    <source>
        <dbReference type="RuleBase" id="RU000499"/>
    </source>
</evidence>
<dbReference type="InterPro" id="IPR000889">
    <property type="entry name" value="Glutathione_peroxidase"/>
</dbReference>
<dbReference type="Gene3D" id="3.40.30.10">
    <property type="entry name" value="Glutaredoxin"/>
    <property type="match status" value="1"/>
</dbReference>
<keyword evidence="2 5" id="KW-0575">Peroxidase</keyword>
<evidence type="ECO:0000256" key="4">
    <source>
        <dbReference type="PIRSR" id="PIRSR000303-1"/>
    </source>
</evidence>
<dbReference type="EMBL" id="WMEX01000008">
    <property type="protein sequence ID" value="MYL27877.1"/>
    <property type="molecule type" value="Genomic_DNA"/>
</dbReference>
<reference evidence="7 8" key="1">
    <citation type="submission" date="2019-11" db="EMBL/GenBank/DDBJ databases">
        <title>Genome sequences of 17 halophilic strains isolated from different environments.</title>
        <authorList>
            <person name="Furrow R.E."/>
        </authorList>
    </citation>
    <scope>NUCLEOTIDE SEQUENCE [LARGE SCALE GENOMIC DNA]</scope>
    <source>
        <strain evidence="7 8">22507_15_FS</strain>
    </source>
</reference>
<feature type="active site" evidence="4">
    <location>
        <position position="56"/>
    </location>
</feature>
<protein>
    <recommendedName>
        <fullName evidence="5">Glutathione peroxidase</fullName>
    </recommendedName>
</protein>
<dbReference type="Pfam" id="PF00255">
    <property type="entry name" value="GSHPx"/>
    <property type="match status" value="1"/>
</dbReference>
<dbReference type="OrthoDB" id="9785502at2"/>
<keyword evidence="3 5" id="KW-0560">Oxidoreductase</keyword>
<proteinExistence type="inferred from homology"/>
<dbReference type="CDD" id="cd00340">
    <property type="entry name" value="GSH_Peroxidase"/>
    <property type="match status" value="1"/>
</dbReference>
<dbReference type="PANTHER" id="PTHR11592">
    <property type="entry name" value="GLUTATHIONE PEROXIDASE"/>
    <property type="match status" value="1"/>
</dbReference>
<evidence type="ECO:0000256" key="2">
    <source>
        <dbReference type="ARBA" id="ARBA00022559"/>
    </source>
</evidence>
<evidence type="ECO:0000313" key="7">
    <source>
        <dbReference type="EMBL" id="MYL27877.1"/>
    </source>
</evidence>
<accession>A0A9X4YDJ7</accession>
<feature type="signal peptide" evidence="6">
    <location>
        <begin position="1"/>
        <end position="18"/>
    </location>
</feature>
<dbReference type="SUPFAM" id="SSF52833">
    <property type="entry name" value="Thioredoxin-like"/>
    <property type="match status" value="1"/>
</dbReference>
<dbReference type="PIRSF" id="PIRSF000303">
    <property type="entry name" value="Glutathion_perox"/>
    <property type="match status" value="1"/>
</dbReference>
<dbReference type="RefSeq" id="WP_160899421.1">
    <property type="nucleotide sequence ID" value="NZ_WMEX01000008.1"/>
</dbReference>
<dbReference type="AlphaFoldDB" id="A0A9X4YDJ7"/>
<comment type="similarity">
    <text evidence="1 5">Belongs to the glutathione peroxidase family.</text>
</comment>